<feature type="transmembrane region" description="Helical" evidence="9">
    <location>
        <begin position="341"/>
        <end position="359"/>
    </location>
</feature>
<gene>
    <name evidence="11" type="ORF">PV06_05187</name>
</gene>
<dbReference type="OrthoDB" id="6612291at2759"/>
<protein>
    <recommendedName>
        <fullName evidence="10">Major facilitator superfamily (MFS) profile domain-containing protein</fullName>
    </recommendedName>
</protein>
<proteinExistence type="inferred from homology"/>
<feature type="transmembrane region" description="Helical" evidence="9">
    <location>
        <begin position="303"/>
        <end position="321"/>
    </location>
</feature>
<feature type="transmembrane region" description="Helical" evidence="9">
    <location>
        <begin position="124"/>
        <end position="146"/>
    </location>
</feature>
<organism evidence="11 12">
    <name type="scientific">Exophiala oligosperma</name>
    <dbReference type="NCBI Taxonomy" id="215243"/>
    <lineage>
        <taxon>Eukaryota</taxon>
        <taxon>Fungi</taxon>
        <taxon>Dikarya</taxon>
        <taxon>Ascomycota</taxon>
        <taxon>Pezizomycotina</taxon>
        <taxon>Eurotiomycetes</taxon>
        <taxon>Chaetothyriomycetidae</taxon>
        <taxon>Chaetothyriales</taxon>
        <taxon>Herpotrichiellaceae</taxon>
        <taxon>Exophiala</taxon>
    </lineage>
</organism>
<dbReference type="InterPro" id="IPR003663">
    <property type="entry name" value="Sugar/inositol_transpt"/>
</dbReference>
<dbReference type="FunFam" id="1.20.1250.20:FF:000078">
    <property type="entry name" value="MFS maltose transporter, putative"/>
    <property type="match status" value="1"/>
</dbReference>
<evidence type="ECO:0000256" key="4">
    <source>
        <dbReference type="ARBA" id="ARBA00022692"/>
    </source>
</evidence>
<dbReference type="GO" id="GO:0000023">
    <property type="term" value="P:maltose metabolic process"/>
    <property type="evidence" value="ECO:0007669"/>
    <property type="project" value="UniProtKB-KW"/>
</dbReference>
<dbReference type="PROSITE" id="PS00217">
    <property type="entry name" value="SUGAR_TRANSPORT_2"/>
    <property type="match status" value="1"/>
</dbReference>
<dbReference type="GeneID" id="27357261"/>
<evidence type="ECO:0000313" key="11">
    <source>
        <dbReference type="EMBL" id="KIW44156.1"/>
    </source>
</evidence>
<dbReference type="VEuPathDB" id="FungiDB:PV06_05187"/>
<dbReference type="PANTHER" id="PTHR48022">
    <property type="entry name" value="PLASTIDIC GLUCOSE TRANSPORTER 4"/>
    <property type="match status" value="1"/>
</dbReference>
<dbReference type="Proteomes" id="UP000053342">
    <property type="component" value="Unassembled WGS sequence"/>
</dbReference>
<evidence type="ECO:0000256" key="7">
    <source>
        <dbReference type="ARBA" id="ARBA00026248"/>
    </source>
</evidence>
<keyword evidence="5 9" id="KW-1133">Transmembrane helix</keyword>
<keyword evidence="4 9" id="KW-0812">Transmembrane</keyword>
<evidence type="ECO:0000256" key="1">
    <source>
        <dbReference type="ARBA" id="ARBA00004141"/>
    </source>
</evidence>
<evidence type="ECO:0000256" key="9">
    <source>
        <dbReference type="SAM" id="Phobius"/>
    </source>
</evidence>
<dbReference type="Pfam" id="PF00083">
    <property type="entry name" value="Sugar_tr"/>
    <property type="match status" value="1"/>
</dbReference>
<accession>A0A0D2AWG9</accession>
<dbReference type="AlphaFoldDB" id="A0A0D2AWG9"/>
<dbReference type="PROSITE" id="PS50850">
    <property type="entry name" value="MFS"/>
    <property type="match status" value="1"/>
</dbReference>
<feature type="transmembrane region" description="Helical" evidence="9">
    <location>
        <begin position="439"/>
        <end position="456"/>
    </location>
</feature>
<feature type="transmembrane region" description="Helical" evidence="9">
    <location>
        <begin position="366"/>
        <end position="386"/>
    </location>
</feature>
<keyword evidence="12" id="KW-1185">Reference proteome</keyword>
<dbReference type="NCBIfam" id="TIGR00879">
    <property type="entry name" value="SP"/>
    <property type="match status" value="1"/>
</dbReference>
<dbReference type="GO" id="GO:0005351">
    <property type="term" value="F:carbohydrate:proton symporter activity"/>
    <property type="evidence" value="ECO:0007669"/>
    <property type="project" value="TreeGrafter"/>
</dbReference>
<dbReference type="InterPro" id="IPR020846">
    <property type="entry name" value="MFS_dom"/>
</dbReference>
<dbReference type="RefSeq" id="XP_016264372.1">
    <property type="nucleotide sequence ID" value="XM_016406166.1"/>
</dbReference>
<dbReference type="EMBL" id="KN847335">
    <property type="protein sequence ID" value="KIW44156.1"/>
    <property type="molecule type" value="Genomic_DNA"/>
</dbReference>
<comment type="subcellular location">
    <subcellularLocation>
        <location evidence="1">Membrane</location>
        <topology evidence="1">Multi-pass membrane protein</topology>
    </subcellularLocation>
</comment>
<evidence type="ECO:0000256" key="5">
    <source>
        <dbReference type="ARBA" id="ARBA00022989"/>
    </source>
</evidence>
<evidence type="ECO:0000256" key="3">
    <source>
        <dbReference type="ARBA" id="ARBA00022448"/>
    </source>
</evidence>
<dbReference type="SUPFAM" id="SSF103473">
    <property type="entry name" value="MFS general substrate transporter"/>
    <property type="match status" value="1"/>
</dbReference>
<evidence type="ECO:0000256" key="6">
    <source>
        <dbReference type="ARBA" id="ARBA00023136"/>
    </source>
</evidence>
<feature type="transmembrane region" description="Helical" evidence="9">
    <location>
        <begin position="220"/>
        <end position="241"/>
    </location>
</feature>
<feature type="transmembrane region" description="Helical" evidence="9">
    <location>
        <begin position="468"/>
        <end position="486"/>
    </location>
</feature>
<dbReference type="InterPro" id="IPR036259">
    <property type="entry name" value="MFS_trans_sf"/>
</dbReference>
<keyword evidence="6 9" id="KW-0472">Membrane</keyword>
<dbReference type="Gene3D" id="1.20.1250.20">
    <property type="entry name" value="MFS general substrate transporter like domains"/>
    <property type="match status" value="1"/>
</dbReference>
<evidence type="ECO:0000256" key="2">
    <source>
        <dbReference type="ARBA" id="ARBA00010992"/>
    </source>
</evidence>
<evidence type="ECO:0000259" key="10">
    <source>
        <dbReference type="PROSITE" id="PS50850"/>
    </source>
</evidence>
<dbReference type="GO" id="GO:0016020">
    <property type="term" value="C:membrane"/>
    <property type="evidence" value="ECO:0007669"/>
    <property type="project" value="UniProtKB-SubCell"/>
</dbReference>
<evidence type="ECO:0000313" key="12">
    <source>
        <dbReference type="Proteomes" id="UP000053342"/>
    </source>
</evidence>
<dbReference type="InterPro" id="IPR005828">
    <property type="entry name" value="MFS_sugar_transport-like"/>
</dbReference>
<keyword evidence="7" id="KW-0462">Maltose metabolism</keyword>
<name>A0A0D2AWG9_9EURO</name>
<dbReference type="PANTHER" id="PTHR48022:SF5">
    <property type="entry name" value="ALPHA-GLUCOSIDES PERMEASE MPH2-RELATED"/>
    <property type="match status" value="1"/>
</dbReference>
<dbReference type="InterPro" id="IPR005829">
    <property type="entry name" value="Sugar_transporter_CS"/>
</dbReference>
<feature type="domain" description="Major facilitator superfamily (MFS) profile" evidence="10">
    <location>
        <begin position="46"/>
        <end position="490"/>
    </location>
</feature>
<sequence length="525" mass="57822">MDSKDIVTQKDPPHLELVADAEDAIRDDHQLSLLQSVKLYPKAIAWSAGLSAASIMDGYDLHVPGLLYAVPAFQKAYGQRRSDGSYQISAAWQSGLNNGSTVGQLGGLFLAGYLTERLGFRKTLMIALLVAPCVILIQFFAPSLAVLEVGQILLGVPMGIFQTSTIVYAAEVAPTSVRPMLTSWASQMWVVGQTLCAVVVRSVLSVQGSWAYRIPFAVQWFWPIPVFIAVFLAPESPWWLVRQHRLEDAKRSLARLTSRRAINFDIDKTVNLMVLTTEHEREVNSGTSYAACFKGTDLRRTSIVVALYTMQIAAGSTLRAYATYFFEQAGLASDWSFNMSIITYSLSFIGTCLSWLLMPHVGRRTLFLWGLTILNIIYFIIGGLAIPSGKSSSLSWGIASLLVINGFVAYVCIEPIVFALGSEVPSVLLRSKSVASGRLIYAVINIAANVVMPYMINPTAWNWGAKSAFFWGGFGVLALVYSYFCLPETKDKTFAELDVLFEKKVSARKFAKTQVQPSEVAAWVH</sequence>
<reference evidence="11 12" key="1">
    <citation type="submission" date="2015-01" db="EMBL/GenBank/DDBJ databases">
        <title>The Genome Sequence of Exophiala oligosperma CBS72588.</title>
        <authorList>
            <consortium name="The Broad Institute Genomics Platform"/>
            <person name="Cuomo C."/>
            <person name="de Hoog S."/>
            <person name="Gorbushina A."/>
            <person name="Stielow B."/>
            <person name="Teixiera M."/>
            <person name="Abouelleil A."/>
            <person name="Chapman S.B."/>
            <person name="Priest M."/>
            <person name="Young S.K."/>
            <person name="Wortman J."/>
            <person name="Nusbaum C."/>
            <person name="Birren B."/>
        </authorList>
    </citation>
    <scope>NUCLEOTIDE SEQUENCE [LARGE SCALE GENOMIC DNA]</scope>
    <source>
        <strain evidence="11 12">CBS 72588</strain>
    </source>
</reference>
<comment type="similarity">
    <text evidence="2 8">Belongs to the major facilitator superfamily. Sugar transporter (TC 2.A.1.1) family.</text>
</comment>
<keyword evidence="3 8" id="KW-0813">Transport</keyword>
<feature type="transmembrane region" description="Helical" evidence="9">
    <location>
        <begin position="398"/>
        <end position="418"/>
    </location>
</feature>
<dbReference type="InterPro" id="IPR050360">
    <property type="entry name" value="MFS_Sugar_Transporters"/>
</dbReference>
<evidence type="ECO:0000256" key="8">
    <source>
        <dbReference type="RuleBase" id="RU003346"/>
    </source>
</evidence>
<dbReference type="HOGENOM" id="CLU_001265_11_5_1"/>